<evidence type="ECO:0000259" key="10">
    <source>
        <dbReference type="PROSITE" id="PS51449"/>
    </source>
</evidence>
<reference evidence="12 13" key="1">
    <citation type="submission" date="2018-06" db="EMBL/GenBank/DDBJ databases">
        <title>Genomic Encyclopedia of Archaeal and Bacterial Type Strains, Phase II (KMG-II): from individual species to whole genera.</title>
        <authorList>
            <person name="Goeker M."/>
        </authorList>
    </citation>
    <scope>NUCLEOTIDE SEQUENCE [LARGE SCALE GENOMIC DNA]</scope>
    <source>
        <strain evidence="12 13">DSM 21851</strain>
    </source>
</reference>
<dbReference type="InterPro" id="IPR038135">
    <property type="entry name" value="Methylthiotransferase_N_sf"/>
</dbReference>
<keyword evidence="9" id="KW-0411">Iron-sulfur</keyword>
<accession>A0A327X4X7</accession>
<dbReference type="CDD" id="cd01335">
    <property type="entry name" value="Radical_SAM"/>
    <property type="match status" value="1"/>
</dbReference>
<keyword evidence="4 12" id="KW-0808">Transferase</keyword>
<evidence type="ECO:0000256" key="3">
    <source>
        <dbReference type="ARBA" id="ARBA00022490"/>
    </source>
</evidence>
<keyword evidence="8" id="KW-0408">Iron</keyword>
<dbReference type="PROSITE" id="PS51918">
    <property type="entry name" value="RADICAL_SAM"/>
    <property type="match status" value="1"/>
</dbReference>
<dbReference type="SFLD" id="SFLDG01082">
    <property type="entry name" value="B12-binding_domain_containing"/>
    <property type="match status" value="1"/>
</dbReference>
<dbReference type="GO" id="GO:0046872">
    <property type="term" value="F:metal ion binding"/>
    <property type="evidence" value="ECO:0007669"/>
    <property type="project" value="UniProtKB-KW"/>
</dbReference>
<evidence type="ECO:0000256" key="2">
    <source>
        <dbReference type="ARBA" id="ARBA00022485"/>
    </source>
</evidence>
<dbReference type="Proteomes" id="UP000248790">
    <property type="component" value="Unassembled WGS sequence"/>
</dbReference>
<keyword evidence="13" id="KW-1185">Reference proteome</keyword>
<dbReference type="SFLD" id="SFLDG01061">
    <property type="entry name" value="methylthiotransferase"/>
    <property type="match status" value="1"/>
</dbReference>
<dbReference type="SMART" id="SM00729">
    <property type="entry name" value="Elp3"/>
    <property type="match status" value="1"/>
</dbReference>
<dbReference type="InterPro" id="IPR006467">
    <property type="entry name" value="MiaB-like_bact"/>
</dbReference>
<evidence type="ECO:0000256" key="5">
    <source>
        <dbReference type="ARBA" id="ARBA00022691"/>
    </source>
</evidence>
<comment type="caution">
    <text evidence="12">The sequence shown here is derived from an EMBL/GenBank/DDBJ whole genome shotgun (WGS) entry which is preliminary data.</text>
</comment>
<dbReference type="GO" id="GO:0035597">
    <property type="term" value="F:tRNA-2-methylthio-N(6)-dimethylallyladenosine(37) synthase activity"/>
    <property type="evidence" value="ECO:0007669"/>
    <property type="project" value="TreeGrafter"/>
</dbReference>
<dbReference type="NCBIfam" id="TIGR01579">
    <property type="entry name" value="MiaB-like-C"/>
    <property type="match status" value="1"/>
</dbReference>
<dbReference type="InterPro" id="IPR005839">
    <property type="entry name" value="Methylthiotransferase"/>
</dbReference>
<sequence length="486" mass="54905">MSASTFVRDTFTARQFPSNHGRKSTGTFGIVFVPLRLMKKIAFYTLGCKLNFSETSTLSRMLEQKGYERVEFNQKPDIFIINTCSVTDNADKKCRKIVREAQHINPDGYVAIVGCYAQLKPEEIASIPGVDAVLGAAEKFRLAELLGGFVKESSGKAVVYNSPIEEAIDYHASYSLNDRTRTFLKVQDGCDYPCAYCTIPLARGNSRSDTIENVVRMAREIADRGVKEIVLTGVNIGDFGLRPQTGQPNQRRETFLQLIQALDEVDGIERFRISSIEPNLLTDEIIAFVAASKRFVPHFHVPLQSGSNSVLAFMRRRYKRELYAERVAKIKELMPHACIGVDVIVGHPGETDEAFLETFHFLNELPVSYLHVFTYSERPNTHALNIKPVVNPSKRAERSKMLHSLSDKKRRFFYEQQVGRQATVLFEEAIENGQMQGFTENYVRVTAQYDPLLINETKQVRLLALNAAGLMEVTESEPELQPLVHH</sequence>
<dbReference type="PANTHER" id="PTHR43020">
    <property type="entry name" value="CDK5 REGULATORY SUBUNIT-ASSOCIATED PROTEIN 1"/>
    <property type="match status" value="1"/>
</dbReference>
<evidence type="ECO:0000256" key="7">
    <source>
        <dbReference type="ARBA" id="ARBA00022723"/>
    </source>
</evidence>
<dbReference type="AlphaFoldDB" id="A0A327X4X7"/>
<dbReference type="Gene3D" id="3.80.30.20">
    <property type="entry name" value="tm_1862 like domain"/>
    <property type="match status" value="1"/>
</dbReference>
<dbReference type="PROSITE" id="PS51449">
    <property type="entry name" value="MTTASE_N"/>
    <property type="match status" value="1"/>
</dbReference>
<dbReference type="PANTHER" id="PTHR43020:SF2">
    <property type="entry name" value="MITOCHONDRIAL TRNA METHYLTHIOTRANSFERASE CDK5RAP1"/>
    <property type="match status" value="1"/>
</dbReference>
<dbReference type="InterPro" id="IPR020612">
    <property type="entry name" value="Methylthiotransferase_CS"/>
</dbReference>
<dbReference type="InterPro" id="IPR023404">
    <property type="entry name" value="rSAM_horseshoe"/>
</dbReference>
<dbReference type="GO" id="GO:0051539">
    <property type="term" value="F:4 iron, 4 sulfur cluster binding"/>
    <property type="evidence" value="ECO:0007669"/>
    <property type="project" value="UniProtKB-KW"/>
</dbReference>
<comment type="cofactor">
    <cofactor evidence="1">
        <name>[4Fe-4S] cluster</name>
        <dbReference type="ChEBI" id="CHEBI:49883"/>
    </cofactor>
</comment>
<evidence type="ECO:0000259" key="11">
    <source>
        <dbReference type="PROSITE" id="PS51918"/>
    </source>
</evidence>
<keyword evidence="5" id="KW-0949">S-adenosyl-L-methionine</keyword>
<dbReference type="Pfam" id="PF00919">
    <property type="entry name" value="UPF0004"/>
    <property type="match status" value="1"/>
</dbReference>
<evidence type="ECO:0000313" key="13">
    <source>
        <dbReference type="Proteomes" id="UP000248790"/>
    </source>
</evidence>
<dbReference type="InterPro" id="IPR058240">
    <property type="entry name" value="rSAM_sf"/>
</dbReference>
<dbReference type="FunFam" id="3.40.50.12160:FF:000004">
    <property type="entry name" value="Threonylcarbamoyladenosine tRNA methylthiotransferase MtaB"/>
    <property type="match status" value="1"/>
</dbReference>
<dbReference type="Gene3D" id="3.40.50.12160">
    <property type="entry name" value="Methylthiotransferase, N-terminal domain"/>
    <property type="match status" value="1"/>
</dbReference>
<evidence type="ECO:0000256" key="8">
    <source>
        <dbReference type="ARBA" id="ARBA00023004"/>
    </source>
</evidence>
<evidence type="ECO:0000313" key="12">
    <source>
        <dbReference type="EMBL" id="RAK00414.1"/>
    </source>
</evidence>
<protein>
    <submittedName>
        <fullName evidence="12">Threonylcarbamoyladenosine tRNA methylthiotransferase MtaB</fullName>
    </submittedName>
</protein>
<gene>
    <name evidence="12" type="ORF">LX87_02116</name>
</gene>
<dbReference type="GO" id="GO:0005829">
    <property type="term" value="C:cytosol"/>
    <property type="evidence" value="ECO:0007669"/>
    <property type="project" value="TreeGrafter"/>
</dbReference>
<keyword evidence="2" id="KW-0004">4Fe-4S</keyword>
<organism evidence="12 13">
    <name type="scientific">Larkinella arboricola</name>
    <dbReference type="NCBI Taxonomy" id="643671"/>
    <lineage>
        <taxon>Bacteria</taxon>
        <taxon>Pseudomonadati</taxon>
        <taxon>Bacteroidota</taxon>
        <taxon>Cytophagia</taxon>
        <taxon>Cytophagales</taxon>
        <taxon>Spirosomataceae</taxon>
        <taxon>Larkinella</taxon>
    </lineage>
</organism>
<keyword evidence="3" id="KW-0963">Cytoplasm</keyword>
<evidence type="ECO:0000256" key="9">
    <source>
        <dbReference type="ARBA" id="ARBA00023014"/>
    </source>
</evidence>
<dbReference type="InterPro" id="IPR013848">
    <property type="entry name" value="Methylthiotransferase_N"/>
</dbReference>
<evidence type="ECO:0000256" key="6">
    <source>
        <dbReference type="ARBA" id="ARBA00022694"/>
    </source>
</evidence>
<evidence type="ECO:0000256" key="1">
    <source>
        <dbReference type="ARBA" id="ARBA00001966"/>
    </source>
</evidence>
<dbReference type="SFLD" id="SFLDS00029">
    <property type="entry name" value="Radical_SAM"/>
    <property type="match status" value="1"/>
</dbReference>
<dbReference type="SUPFAM" id="SSF102114">
    <property type="entry name" value="Radical SAM enzymes"/>
    <property type="match status" value="1"/>
</dbReference>
<dbReference type="Pfam" id="PF04055">
    <property type="entry name" value="Radical_SAM"/>
    <property type="match status" value="1"/>
</dbReference>
<dbReference type="NCBIfam" id="TIGR00089">
    <property type="entry name" value="MiaB/RimO family radical SAM methylthiotransferase"/>
    <property type="match status" value="1"/>
</dbReference>
<dbReference type="EMBL" id="QLMC01000002">
    <property type="protein sequence ID" value="RAK00414.1"/>
    <property type="molecule type" value="Genomic_DNA"/>
</dbReference>
<keyword evidence="7" id="KW-0479">Metal-binding</keyword>
<feature type="domain" description="MTTase N-terminal" evidence="10">
    <location>
        <begin position="39"/>
        <end position="151"/>
    </location>
</feature>
<dbReference type="InterPro" id="IPR007197">
    <property type="entry name" value="rSAM"/>
</dbReference>
<feature type="domain" description="Radical SAM core" evidence="11">
    <location>
        <begin position="176"/>
        <end position="409"/>
    </location>
</feature>
<proteinExistence type="predicted"/>
<name>A0A327X4X7_LARAB</name>
<keyword evidence="6" id="KW-0819">tRNA processing</keyword>
<dbReference type="PROSITE" id="PS01278">
    <property type="entry name" value="MTTASE_RADICAL"/>
    <property type="match status" value="1"/>
</dbReference>
<dbReference type="InterPro" id="IPR006638">
    <property type="entry name" value="Elp3/MiaA/NifB-like_rSAM"/>
</dbReference>
<evidence type="ECO:0000256" key="4">
    <source>
        <dbReference type="ARBA" id="ARBA00022679"/>
    </source>
</evidence>